<dbReference type="PANTHER" id="PTHR47961">
    <property type="entry name" value="DNA POLYMERASE THETA, PUTATIVE (AFU_ORTHOLOGUE AFUA_1G05260)-RELATED"/>
    <property type="match status" value="1"/>
</dbReference>
<dbReference type="Pfam" id="PF02889">
    <property type="entry name" value="Sec63"/>
    <property type="match status" value="1"/>
</dbReference>
<dbReference type="FunFam" id="1.10.3380.10:FF:000001">
    <property type="entry name" value="U5 small nuclear ribonucleoprotein helicase"/>
    <property type="match status" value="1"/>
</dbReference>
<comment type="caution">
    <text evidence="6">The sequence shown here is derived from an EMBL/GenBank/DDBJ whole genome shotgun (WGS) entry which is preliminary data.</text>
</comment>
<dbReference type="InterPro" id="IPR035892">
    <property type="entry name" value="C2_domain_sf"/>
</dbReference>
<keyword evidence="2" id="KW-0378">Hydrolase</keyword>
<dbReference type="GO" id="GO:0016787">
    <property type="term" value="F:hydrolase activity"/>
    <property type="evidence" value="ECO:0007669"/>
    <property type="project" value="UniProtKB-KW"/>
</dbReference>
<evidence type="ECO:0000313" key="7">
    <source>
        <dbReference type="Proteomes" id="UP000559027"/>
    </source>
</evidence>
<gene>
    <name evidence="6" type="ORF">D9756_000504</name>
</gene>
<evidence type="ECO:0000256" key="2">
    <source>
        <dbReference type="ARBA" id="ARBA00022801"/>
    </source>
</evidence>
<sequence length="1326" mass="149408">MRNQGKTDVAMLTILRVIDQHCSRAPLGTDLRNRIDRDAFKIIYVAPMKALASEIVRKLGRRLRWLSIEVRELTGDMQMTKAEIAVTQIIVTTPEKWDVVTRKPTGEGEIAYSLKLLIIDEVHLLNDERGAVIETIVARTLRQVESSQSVIRIVGLSATLPNFIDVAEFLSVSKYKGLFYFDSSFRPIPLKQHFLGIKGKPGSALSRKNLDRVTYEKVSDLVAQGHQVMVFVHARKETVKAAMDLKEASIAKGNVEDFSCQDHPQWALFRREISQSRNKEMKQLFDHGFGIHHAGMLRSDRNLMERLFEARAIKASFSVQFYWHKHPRYSRFYAAQLLLRGVSTCPHMQVYDSSKGSFQNLSVLDVLQVFGRAGRPGLETSGEGYICTPDDNLTHYLEAVTSQNHSLPRFRKGLIDALNAEISLGTVANLRDAVQWLGYTYLHVRMRKNPSIYGIAREDVIDDPQLVGKRRELIGLAIKQLTEAKMVVKDHRTDGYTATELGRIAAKYYLRHTSVEIFNKEFRLKMSEADVLAMLSMSTEFDQIQLRDSETKELEELMKQAPCELKRKAETDASEEKDSVTTSQEKVNILLQAYISRETIEDFALISDMAYVAQNGGRIIRALLEIAFSHKWANVTMVLVGMSKAIEKRLWPYEHPLRQFELRAETLFKLQEWADDWTIQEILTLDAPSLGQLIHMNEAQGQAILKAAKQFPSLQIDYRLRPLGHDVLNVSIHLTPSFTWNPRLHGTSEPFWVWIEDHEGLTILQLAHIIIRPSTERMKLDFIITITTEIRPPFLTIRVVCDRWIGAEDEVQVPLDSLIMPTASRSHTSVLSLPLLSTSIVKQSVLQASLSQAISTFDAIQTQAYWTLIHTHYHALVCAPSGNGKSTLAKVLALVGTEERPNFWTMIITPHHGSAHEMYADLEQICSVANISLELSSSTRALSRPRGRLIRVVTTKTLLASLTSFDPLNVVAGLDLVICDDLEQLDSTYEWAVCLLRHATQFHPTRYVGFSESLNDPTDLADWLSIHPAALISFQPRDRDQVLSFSIQPFTIPHSASLYKAMAKPAHAAIKTAPQGENAIVFVSSRGLCRSIALSLLTQCMLEMESTRGYLPENASDEYVEDVCARLQDASLADFASKGIGFFHGGIKKQDRLLMLGLFAEGILRVLIVPRDSVTSLPVRAAVVVVMGTQYVSTGETSNLGDRQVLDYSLPEIVRMQSRAVRHSGAGHFFLFCQAEARDTLTRFLNDGLPLESDLAESPVVVEWMKAQKVNWEEKKQDLIDALSFSFLARRVVTNPSYYDYSSEDRNESLSRIIDGLVESASVVLD</sequence>
<dbReference type="Pfam" id="PF23445">
    <property type="entry name" value="WHD_SNRNP200"/>
    <property type="match status" value="1"/>
</dbReference>
<dbReference type="OrthoDB" id="5575at2759"/>
<keyword evidence="3" id="KW-0347">Helicase</keyword>
<keyword evidence="7" id="KW-1185">Reference proteome</keyword>
<dbReference type="GO" id="GO:0005634">
    <property type="term" value="C:nucleus"/>
    <property type="evidence" value="ECO:0007669"/>
    <property type="project" value="TreeGrafter"/>
</dbReference>
<dbReference type="InterPro" id="IPR004179">
    <property type="entry name" value="Sec63-dom"/>
</dbReference>
<dbReference type="InterPro" id="IPR014756">
    <property type="entry name" value="Ig_E-set"/>
</dbReference>
<dbReference type="PANTHER" id="PTHR47961:SF13">
    <property type="entry name" value="ACTIVATING SIGNAL COINTEGRATOR 1 COMPLEX SUBUNIT 3"/>
    <property type="match status" value="1"/>
</dbReference>
<dbReference type="SUPFAM" id="SSF81296">
    <property type="entry name" value="E set domains"/>
    <property type="match status" value="1"/>
</dbReference>
<evidence type="ECO:0000259" key="5">
    <source>
        <dbReference type="PROSITE" id="PS51192"/>
    </source>
</evidence>
<dbReference type="SUPFAM" id="SSF46785">
    <property type="entry name" value="Winged helix' DNA-binding domain"/>
    <property type="match status" value="1"/>
</dbReference>
<keyword evidence="4" id="KW-0067">ATP-binding</keyword>
<dbReference type="Pfam" id="PF00270">
    <property type="entry name" value="DEAD"/>
    <property type="match status" value="2"/>
</dbReference>
<dbReference type="GO" id="GO:0005524">
    <property type="term" value="F:ATP binding"/>
    <property type="evidence" value="ECO:0007669"/>
    <property type="project" value="UniProtKB-KW"/>
</dbReference>
<dbReference type="Proteomes" id="UP000559027">
    <property type="component" value="Unassembled WGS sequence"/>
</dbReference>
<evidence type="ECO:0000256" key="3">
    <source>
        <dbReference type="ARBA" id="ARBA00022806"/>
    </source>
</evidence>
<dbReference type="EMBL" id="JAACJO010000001">
    <property type="protein sequence ID" value="KAF5363477.1"/>
    <property type="molecule type" value="Genomic_DNA"/>
</dbReference>
<dbReference type="Gene3D" id="1.10.10.10">
    <property type="entry name" value="Winged helix-like DNA-binding domain superfamily/Winged helix DNA-binding domain"/>
    <property type="match status" value="2"/>
</dbReference>
<protein>
    <recommendedName>
        <fullName evidence="5">Helicase ATP-binding domain-containing protein</fullName>
    </recommendedName>
</protein>
<reference evidence="6 7" key="1">
    <citation type="journal article" date="2020" name="ISME J.">
        <title>Uncovering the hidden diversity of litter-decomposition mechanisms in mushroom-forming fungi.</title>
        <authorList>
            <person name="Floudas D."/>
            <person name="Bentzer J."/>
            <person name="Ahren D."/>
            <person name="Johansson T."/>
            <person name="Persson P."/>
            <person name="Tunlid A."/>
        </authorList>
    </citation>
    <scope>NUCLEOTIDE SEQUENCE [LARGE SCALE GENOMIC DNA]</scope>
    <source>
        <strain evidence="6 7">CBS 146.42</strain>
    </source>
</reference>
<proteinExistence type="predicted"/>
<organism evidence="6 7">
    <name type="scientific">Leucocoprinus leucothites</name>
    <dbReference type="NCBI Taxonomy" id="201217"/>
    <lineage>
        <taxon>Eukaryota</taxon>
        <taxon>Fungi</taxon>
        <taxon>Dikarya</taxon>
        <taxon>Basidiomycota</taxon>
        <taxon>Agaricomycotina</taxon>
        <taxon>Agaricomycetes</taxon>
        <taxon>Agaricomycetidae</taxon>
        <taxon>Agaricales</taxon>
        <taxon>Agaricineae</taxon>
        <taxon>Agaricaceae</taxon>
        <taxon>Leucocoprinus</taxon>
    </lineage>
</organism>
<feature type="domain" description="Helicase ATP-binding" evidence="5">
    <location>
        <begin position="1"/>
        <end position="178"/>
    </location>
</feature>
<name>A0A8H5GEJ7_9AGAR</name>
<dbReference type="SMART" id="SM00487">
    <property type="entry name" value="DEXDc"/>
    <property type="match status" value="1"/>
</dbReference>
<evidence type="ECO:0000313" key="6">
    <source>
        <dbReference type="EMBL" id="KAF5363477.1"/>
    </source>
</evidence>
<dbReference type="InterPro" id="IPR050474">
    <property type="entry name" value="Hel308_SKI2-like"/>
</dbReference>
<keyword evidence="1" id="KW-0547">Nucleotide-binding</keyword>
<dbReference type="GO" id="GO:0003676">
    <property type="term" value="F:nucleic acid binding"/>
    <property type="evidence" value="ECO:0007669"/>
    <property type="project" value="InterPro"/>
</dbReference>
<dbReference type="InterPro" id="IPR036390">
    <property type="entry name" value="WH_DNA-bd_sf"/>
</dbReference>
<evidence type="ECO:0000256" key="1">
    <source>
        <dbReference type="ARBA" id="ARBA00022741"/>
    </source>
</evidence>
<dbReference type="Gene3D" id="3.40.50.300">
    <property type="entry name" value="P-loop containing nucleotide triphosphate hydrolases"/>
    <property type="match status" value="4"/>
</dbReference>
<dbReference type="Gene3D" id="2.60.40.150">
    <property type="entry name" value="C2 domain"/>
    <property type="match status" value="1"/>
</dbReference>
<dbReference type="InterPro" id="IPR014001">
    <property type="entry name" value="Helicase_ATP-bd"/>
</dbReference>
<dbReference type="InterPro" id="IPR011545">
    <property type="entry name" value="DEAD/DEAH_box_helicase_dom"/>
</dbReference>
<dbReference type="InterPro" id="IPR036388">
    <property type="entry name" value="WH-like_DNA-bd_sf"/>
</dbReference>
<dbReference type="GO" id="GO:0004386">
    <property type="term" value="F:helicase activity"/>
    <property type="evidence" value="ECO:0007669"/>
    <property type="project" value="UniProtKB-KW"/>
</dbReference>
<dbReference type="FunFam" id="1.10.10.10:FF:000024">
    <property type="entry name" value="U5 small nuclear ribonucleoprotein helicase"/>
    <property type="match status" value="1"/>
</dbReference>
<dbReference type="Gene3D" id="1.10.3380.10">
    <property type="entry name" value="Sec63 N-terminal domain-like domain"/>
    <property type="match status" value="1"/>
</dbReference>
<dbReference type="SUPFAM" id="SSF52540">
    <property type="entry name" value="P-loop containing nucleoside triphosphate hydrolases"/>
    <property type="match status" value="4"/>
</dbReference>
<evidence type="ECO:0000256" key="4">
    <source>
        <dbReference type="ARBA" id="ARBA00022840"/>
    </source>
</evidence>
<accession>A0A8H5GEJ7</accession>
<dbReference type="InterPro" id="IPR057842">
    <property type="entry name" value="WH_MER3"/>
</dbReference>
<dbReference type="SUPFAM" id="SSF158702">
    <property type="entry name" value="Sec63 N-terminal domain-like"/>
    <property type="match status" value="1"/>
</dbReference>
<dbReference type="PROSITE" id="PS51192">
    <property type="entry name" value="HELICASE_ATP_BIND_1"/>
    <property type="match status" value="1"/>
</dbReference>
<dbReference type="SMART" id="SM00973">
    <property type="entry name" value="Sec63"/>
    <property type="match status" value="1"/>
</dbReference>
<dbReference type="InterPro" id="IPR027417">
    <property type="entry name" value="P-loop_NTPase"/>
</dbReference>
<dbReference type="FunFam" id="3.40.50.300:FF:003287">
    <property type="entry name" value="U5 small nuclear ribonucleoprotein 200 kDa helicase"/>
    <property type="match status" value="1"/>
</dbReference>